<keyword evidence="1" id="KW-1185">Reference proteome</keyword>
<protein>
    <submittedName>
        <fullName evidence="2">Inhibitor of apoptosis</fullName>
    </submittedName>
</protein>
<feature type="non-terminal residue" evidence="2">
    <location>
        <position position="135"/>
    </location>
</feature>
<dbReference type="SUPFAM" id="SSF57924">
    <property type="entry name" value="Inhibitor of apoptosis (IAP) repeat"/>
    <property type="match status" value="1"/>
</dbReference>
<dbReference type="GO" id="GO:0043066">
    <property type="term" value="P:negative regulation of apoptotic process"/>
    <property type="evidence" value="ECO:0007669"/>
    <property type="project" value="TreeGrafter"/>
</dbReference>
<dbReference type="SMART" id="SM00238">
    <property type="entry name" value="BIR"/>
    <property type="match status" value="1"/>
</dbReference>
<organism evidence="1 2">
    <name type="scientific">Lingula anatina</name>
    <name type="common">Brachiopod</name>
    <name type="synonym">Lingula unguis</name>
    <dbReference type="NCBI Taxonomy" id="7574"/>
    <lineage>
        <taxon>Eukaryota</taxon>
        <taxon>Metazoa</taxon>
        <taxon>Spiralia</taxon>
        <taxon>Lophotrochozoa</taxon>
        <taxon>Brachiopoda</taxon>
        <taxon>Linguliformea</taxon>
        <taxon>Lingulata</taxon>
        <taxon>Lingulida</taxon>
        <taxon>Linguloidea</taxon>
        <taxon>Lingulidae</taxon>
        <taxon>Lingula</taxon>
    </lineage>
</organism>
<dbReference type="AlphaFoldDB" id="A0A1S3JG15"/>
<sequence>MSQILNIAAYTGTTANLFMRHEENRLHTFAQWRTHIPVDPRELARDGFCNTGQRHLLQCPFGGCIIRVEDFAVGFCDYVTCFYCGGQLRNWEDKGGSLTNVAWLEHARWLPRCPFLMAEKGQQFIDMIQSIYPPK</sequence>
<evidence type="ECO:0000313" key="1">
    <source>
        <dbReference type="Proteomes" id="UP000085678"/>
    </source>
</evidence>
<dbReference type="InterPro" id="IPR001370">
    <property type="entry name" value="BIR_rpt"/>
</dbReference>
<dbReference type="InParanoid" id="A0A1S3JG15"/>
<dbReference type="PANTHER" id="PTHR10044">
    <property type="entry name" value="INHIBITOR OF APOPTOSIS"/>
    <property type="match status" value="1"/>
</dbReference>
<dbReference type="Proteomes" id="UP000085678">
    <property type="component" value="Unplaced"/>
</dbReference>
<dbReference type="RefSeq" id="XP_013409342.1">
    <property type="nucleotide sequence ID" value="XM_013553888.1"/>
</dbReference>
<dbReference type="PANTHER" id="PTHR10044:SF139">
    <property type="entry name" value="DEATH-ASSOCIATED INHIBITOR OF APOPTOSIS 2"/>
    <property type="match status" value="1"/>
</dbReference>
<accession>A0A1S3JG15</accession>
<dbReference type="Pfam" id="PF00653">
    <property type="entry name" value="BIR"/>
    <property type="match status" value="1"/>
</dbReference>
<gene>
    <name evidence="2" type="primary">LOC106172941</name>
</gene>
<dbReference type="GO" id="GO:0061630">
    <property type="term" value="F:ubiquitin protein ligase activity"/>
    <property type="evidence" value="ECO:0007669"/>
    <property type="project" value="TreeGrafter"/>
</dbReference>
<dbReference type="GO" id="GO:0051726">
    <property type="term" value="P:regulation of cell cycle"/>
    <property type="evidence" value="ECO:0007669"/>
    <property type="project" value="TreeGrafter"/>
</dbReference>
<dbReference type="STRING" id="7574.A0A1S3JG15"/>
<dbReference type="InterPro" id="IPR050784">
    <property type="entry name" value="IAP"/>
</dbReference>
<dbReference type="Gene3D" id="1.10.1170.10">
    <property type="entry name" value="Inhibitor Of Apoptosis Protein (2mihbC-IAP-1), Chain A"/>
    <property type="match status" value="1"/>
</dbReference>
<dbReference type="GO" id="GO:0005737">
    <property type="term" value="C:cytoplasm"/>
    <property type="evidence" value="ECO:0007669"/>
    <property type="project" value="TreeGrafter"/>
</dbReference>
<dbReference type="PROSITE" id="PS50143">
    <property type="entry name" value="BIR_REPEAT_2"/>
    <property type="match status" value="1"/>
</dbReference>
<dbReference type="GO" id="GO:0043027">
    <property type="term" value="F:cysteine-type endopeptidase inhibitor activity involved in apoptotic process"/>
    <property type="evidence" value="ECO:0007669"/>
    <property type="project" value="TreeGrafter"/>
</dbReference>
<dbReference type="OrthoDB" id="4034597at2759"/>
<name>A0A1S3JG15_LINAN</name>
<dbReference type="GO" id="GO:0005634">
    <property type="term" value="C:nucleus"/>
    <property type="evidence" value="ECO:0007669"/>
    <property type="project" value="TreeGrafter"/>
</dbReference>
<proteinExistence type="predicted"/>
<reference evidence="2" key="1">
    <citation type="submission" date="2025-08" db="UniProtKB">
        <authorList>
            <consortium name="RefSeq"/>
        </authorList>
    </citation>
    <scope>IDENTIFICATION</scope>
    <source>
        <tissue evidence="2">Gonads</tissue>
    </source>
</reference>
<dbReference type="GO" id="GO:0031398">
    <property type="term" value="P:positive regulation of protein ubiquitination"/>
    <property type="evidence" value="ECO:0007669"/>
    <property type="project" value="TreeGrafter"/>
</dbReference>
<dbReference type="GeneID" id="106172941"/>
<dbReference type="KEGG" id="lak:106172941"/>
<evidence type="ECO:0000313" key="2">
    <source>
        <dbReference type="RefSeq" id="XP_013409342.1"/>
    </source>
</evidence>